<dbReference type="PANTHER" id="PTHR43433:SF5">
    <property type="entry name" value="AB HYDROLASE-1 DOMAIN-CONTAINING PROTEIN"/>
    <property type="match status" value="1"/>
</dbReference>
<proteinExistence type="predicted"/>
<dbReference type="InterPro" id="IPR026968">
    <property type="entry name" value="PcaD/CatD"/>
</dbReference>
<dbReference type="GO" id="GO:0047570">
    <property type="term" value="F:3-oxoadipate enol-lactonase activity"/>
    <property type="evidence" value="ECO:0007669"/>
    <property type="project" value="InterPro"/>
</dbReference>
<dbReference type="InterPro" id="IPR050471">
    <property type="entry name" value="AB_hydrolase"/>
</dbReference>
<dbReference type="AlphaFoldDB" id="A0A2T4YZB4"/>
<dbReference type="Gene3D" id="3.40.50.1820">
    <property type="entry name" value="alpha/beta hydrolase"/>
    <property type="match status" value="1"/>
</dbReference>
<protein>
    <submittedName>
        <fullName evidence="2">3-oxoadipate enol-lactonase</fullName>
    </submittedName>
</protein>
<dbReference type="GO" id="GO:0042952">
    <property type="term" value="P:beta-ketoadipate pathway"/>
    <property type="evidence" value="ECO:0007669"/>
    <property type="project" value="InterPro"/>
</dbReference>
<organism evidence="2 3">
    <name type="scientific">Phreatobacter oligotrophus</name>
    <dbReference type="NCBI Taxonomy" id="1122261"/>
    <lineage>
        <taxon>Bacteria</taxon>
        <taxon>Pseudomonadati</taxon>
        <taxon>Pseudomonadota</taxon>
        <taxon>Alphaproteobacteria</taxon>
        <taxon>Hyphomicrobiales</taxon>
        <taxon>Phreatobacteraceae</taxon>
        <taxon>Phreatobacter</taxon>
    </lineage>
</organism>
<evidence type="ECO:0000313" key="2">
    <source>
        <dbReference type="EMBL" id="PTM52331.1"/>
    </source>
</evidence>
<dbReference type="EMBL" id="PZZL01000008">
    <property type="protein sequence ID" value="PTM52331.1"/>
    <property type="molecule type" value="Genomic_DNA"/>
</dbReference>
<dbReference type="InterPro" id="IPR000073">
    <property type="entry name" value="AB_hydrolase_1"/>
</dbReference>
<accession>A0A2T4YZB4</accession>
<dbReference type="InterPro" id="IPR029058">
    <property type="entry name" value="AB_hydrolase_fold"/>
</dbReference>
<dbReference type="Pfam" id="PF00561">
    <property type="entry name" value="Abhydrolase_1"/>
    <property type="match status" value="1"/>
</dbReference>
<dbReference type="SUPFAM" id="SSF53474">
    <property type="entry name" value="alpha/beta-Hydrolases"/>
    <property type="match status" value="1"/>
</dbReference>
<gene>
    <name evidence="2" type="ORF">C8P69_108131</name>
</gene>
<keyword evidence="3" id="KW-1185">Reference proteome</keyword>
<evidence type="ECO:0000313" key="3">
    <source>
        <dbReference type="Proteomes" id="UP000241808"/>
    </source>
</evidence>
<reference evidence="2 3" key="1">
    <citation type="submission" date="2018-04" db="EMBL/GenBank/DDBJ databases">
        <title>Genomic Encyclopedia of Archaeal and Bacterial Type Strains, Phase II (KMG-II): from individual species to whole genera.</title>
        <authorList>
            <person name="Goeker M."/>
        </authorList>
    </citation>
    <scope>NUCLEOTIDE SEQUENCE [LARGE SCALE GENOMIC DNA]</scope>
    <source>
        <strain evidence="2 3">DSM 25521</strain>
    </source>
</reference>
<evidence type="ECO:0000259" key="1">
    <source>
        <dbReference type="Pfam" id="PF00561"/>
    </source>
</evidence>
<dbReference type="PANTHER" id="PTHR43433">
    <property type="entry name" value="HYDROLASE, ALPHA/BETA FOLD FAMILY PROTEIN"/>
    <property type="match status" value="1"/>
</dbReference>
<dbReference type="PRINTS" id="PR00111">
    <property type="entry name" value="ABHYDROLASE"/>
</dbReference>
<dbReference type="NCBIfam" id="TIGR02427">
    <property type="entry name" value="protocat_pcaD"/>
    <property type="match status" value="1"/>
</dbReference>
<dbReference type="Proteomes" id="UP000241808">
    <property type="component" value="Unassembled WGS sequence"/>
</dbReference>
<dbReference type="OrthoDB" id="9801400at2"/>
<name>A0A2T4YZB4_9HYPH</name>
<sequence length="259" mass="28629">MPRFTTSDGLSLRYEDTGGTKPVLLLSNSLGTRLEMWQPQMTAFTDAFRVVRYDKRGHGESELRVGPTSFARLTRDAVELLDHLNIAKADWCGLSMGGMSGMWAGVHHADRFTRLVLCNTAAGMPTADMWNQRIATVKRDGLKPLIPSIVDRWFTKRFQEAAPKAVARVVEMLETTPPEGYAACSAAIRDMDQREAIRSIRLPTLVISGTHDGSTPAARGREMAEAIPGARYVELDAAHLSNIEQELAFTDTVLGFLKH</sequence>
<comment type="caution">
    <text evidence="2">The sequence shown here is derived from an EMBL/GenBank/DDBJ whole genome shotgun (WGS) entry which is preliminary data.</text>
</comment>
<dbReference type="RefSeq" id="WP_108178710.1">
    <property type="nucleotide sequence ID" value="NZ_PZZL01000008.1"/>
</dbReference>
<feature type="domain" description="AB hydrolase-1" evidence="1">
    <location>
        <begin position="22"/>
        <end position="244"/>
    </location>
</feature>